<dbReference type="RefSeq" id="WP_335734716.1">
    <property type="nucleotide sequence ID" value="NZ_JALAAR010000002.1"/>
</dbReference>
<organism evidence="1 2">
    <name type="scientific">Rheinheimera muenzenbergensis</name>
    <dbReference type="NCBI Taxonomy" id="1193628"/>
    <lineage>
        <taxon>Bacteria</taxon>
        <taxon>Pseudomonadati</taxon>
        <taxon>Pseudomonadota</taxon>
        <taxon>Gammaproteobacteria</taxon>
        <taxon>Chromatiales</taxon>
        <taxon>Chromatiaceae</taxon>
        <taxon>Rheinheimera</taxon>
    </lineage>
</organism>
<reference evidence="1 2" key="1">
    <citation type="journal article" date="2023" name="Ecotoxicol. Environ. Saf.">
        <title>Mercury remediation potential of mercury-resistant strain Rheinheimera metallidurans sp. nov. isolated from a municipal waste dumping site.</title>
        <authorList>
            <person name="Yadav V."/>
            <person name="Manjhi A."/>
            <person name="Vadakedath N."/>
        </authorList>
    </citation>
    <scope>NUCLEOTIDE SEQUENCE [LARGE SCALE GENOMIC DNA]</scope>
    <source>
        <strain evidence="1 2">E-49</strain>
    </source>
</reference>
<evidence type="ECO:0000313" key="1">
    <source>
        <dbReference type="EMBL" id="MEH8016303.1"/>
    </source>
</evidence>
<comment type="caution">
    <text evidence="1">The sequence shown here is derived from an EMBL/GenBank/DDBJ whole genome shotgun (WGS) entry which is preliminary data.</text>
</comment>
<protein>
    <submittedName>
        <fullName evidence="1">Uncharacterized protein</fullName>
    </submittedName>
</protein>
<evidence type="ECO:0000313" key="2">
    <source>
        <dbReference type="Proteomes" id="UP001375382"/>
    </source>
</evidence>
<name>A0ABU8C315_9GAMM</name>
<accession>A0ABU8C315</accession>
<dbReference type="Proteomes" id="UP001375382">
    <property type="component" value="Unassembled WGS sequence"/>
</dbReference>
<keyword evidence="2" id="KW-1185">Reference proteome</keyword>
<gene>
    <name evidence="1" type="ORF">MN202_03605</name>
</gene>
<proteinExistence type="predicted"/>
<dbReference type="EMBL" id="JALAAR010000002">
    <property type="protein sequence ID" value="MEH8016303.1"/>
    <property type="molecule type" value="Genomic_DNA"/>
</dbReference>
<sequence length="185" mass="20825">MSISPTLSDLPYDFPQKPQDQLNTLADILGIPRHKVKNGGDAEIDAMIGVILYRHLDPAQRQTAMRDIRAIGSKSLMGDLIDKALQTTFVNKNWGLWSLTNSELVEYKETRETISKYASAIGIGATALDSKSLINDIFKNKKMNRKHVAVLVIWAAVYVNSSQLSNANVEWQRRHSMNPSTYHNR</sequence>